<keyword evidence="1" id="KW-0812">Transmembrane</keyword>
<gene>
    <name evidence="2" type="ORF">AAHA92_06295</name>
</gene>
<keyword evidence="3" id="KW-1185">Reference proteome</keyword>
<evidence type="ECO:0000256" key="1">
    <source>
        <dbReference type="SAM" id="Phobius"/>
    </source>
</evidence>
<feature type="transmembrane region" description="Helical" evidence="1">
    <location>
        <begin position="55"/>
        <end position="74"/>
    </location>
</feature>
<keyword evidence="1" id="KW-0472">Membrane</keyword>
<keyword evidence="1" id="KW-1133">Transmembrane helix</keyword>
<accession>A0ABD1I971</accession>
<name>A0ABD1I971_SALDI</name>
<sequence>MPTVVIASVAVSILRQIFRSTVTFQGIPPDSRGPKISSVGPEFIKICSHNFVELMILYAWRVLFSGVMVLLELLGMNGDKQKFVEGGEAKPKIVQQCLSLLHHMSSF</sequence>
<protein>
    <submittedName>
        <fullName evidence="2">Uncharacterized protein</fullName>
    </submittedName>
</protein>
<organism evidence="2 3">
    <name type="scientific">Salvia divinorum</name>
    <name type="common">Maria pastora</name>
    <name type="synonym">Diviner's sage</name>
    <dbReference type="NCBI Taxonomy" id="28513"/>
    <lineage>
        <taxon>Eukaryota</taxon>
        <taxon>Viridiplantae</taxon>
        <taxon>Streptophyta</taxon>
        <taxon>Embryophyta</taxon>
        <taxon>Tracheophyta</taxon>
        <taxon>Spermatophyta</taxon>
        <taxon>Magnoliopsida</taxon>
        <taxon>eudicotyledons</taxon>
        <taxon>Gunneridae</taxon>
        <taxon>Pentapetalae</taxon>
        <taxon>asterids</taxon>
        <taxon>lamiids</taxon>
        <taxon>Lamiales</taxon>
        <taxon>Lamiaceae</taxon>
        <taxon>Nepetoideae</taxon>
        <taxon>Mentheae</taxon>
        <taxon>Salviinae</taxon>
        <taxon>Salvia</taxon>
        <taxon>Salvia subgen. Calosphace</taxon>
    </lineage>
</organism>
<dbReference type="AlphaFoldDB" id="A0ABD1I971"/>
<proteinExistence type="predicted"/>
<comment type="caution">
    <text evidence="2">The sequence shown here is derived from an EMBL/GenBank/DDBJ whole genome shotgun (WGS) entry which is preliminary data.</text>
</comment>
<reference evidence="2 3" key="1">
    <citation type="submission" date="2024-06" db="EMBL/GenBank/DDBJ databases">
        <title>A chromosome level genome sequence of Diviner's sage (Salvia divinorum).</title>
        <authorList>
            <person name="Ford S.A."/>
            <person name="Ro D.-K."/>
            <person name="Ness R.W."/>
            <person name="Phillips M.A."/>
        </authorList>
    </citation>
    <scope>NUCLEOTIDE SEQUENCE [LARGE SCALE GENOMIC DNA]</scope>
    <source>
        <strain evidence="2">SAF-2024a</strain>
        <tissue evidence="2">Leaf</tissue>
    </source>
</reference>
<dbReference type="Proteomes" id="UP001567538">
    <property type="component" value="Unassembled WGS sequence"/>
</dbReference>
<dbReference type="EMBL" id="JBEAFC010000003">
    <property type="protein sequence ID" value="KAL1563876.1"/>
    <property type="molecule type" value="Genomic_DNA"/>
</dbReference>
<evidence type="ECO:0000313" key="2">
    <source>
        <dbReference type="EMBL" id="KAL1563876.1"/>
    </source>
</evidence>
<evidence type="ECO:0000313" key="3">
    <source>
        <dbReference type="Proteomes" id="UP001567538"/>
    </source>
</evidence>